<reference evidence="2" key="2">
    <citation type="submission" date="2020-11" db="EMBL/GenBank/DDBJ databases">
        <authorList>
            <person name="McCartney M.A."/>
            <person name="Auch B."/>
            <person name="Kono T."/>
            <person name="Mallez S."/>
            <person name="Becker A."/>
            <person name="Gohl D.M."/>
            <person name="Silverstein K.A.T."/>
            <person name="Koren S."/>
            <person name="Bechman K.B."/>
            <person name="Herman A."/>
            <person name="Abrahante J.E."/>
            <person name="Garbe J."/>
        </authorList>
    </citation>
    <scope>NUCLEOTIDE SEQUENCE</scope>
    <source>
        <strain evidence="2">Duluth1</strain>
        <tissue evidence="2">Whole animal</tissue>
    </source>
</reference>
<proteinExistence type="predicted"/>
<evidence type="ECO:0000313" key="3">
    <source>
        <dbReference type="Proteomes" id="UP000828390"/>
    </source>
</evidence>
<comment type="caution">
    <text evidence="2">The sequence shown here is derived from an EMBL/GenBank/DDBJ whole genome shotgun (WGS) entry which is preliminary data.</text>
</comment>
<evidence type="ECO:0000313" key="2">
    <source>
        <dbReference type="EMBL" id="KAH3694219.1"/>
    </source>
</evidence>
<accession>A0A9D3Y9F0</accession>
<feature type="region of interest" description="Disordered" evidence="1">
    <location>
        <begin position="85"/>
        <end position="119"/>
    </location>
</feature>
<dbReference type="AlphaFoldDB" id="A0A9D3Y9F0"/>
<evidence type="ECO:0000256" key="1">
    <source>
        <dbReference type="SAM" id="MobiDB-lite"/>
    </source>
</evidence>
<gene>
    <name evidence="2" type="ORF">DPMN_081659</name>
</gene>
<organism evidence="2 3">
    <name type="scientific">Dreissena polymorpha</name>
    <name type="common">Zebra mussel</name>
    <name type="synonym">Mytilus polymorpha</name>
    <dbReference type="NCBI Taxonomy" id="45954"/>
    <lineage>
        <taxon>Eukaryota</taxon>
        <taxon>Metazoa</taxon>
        <taxon>Spiralia</taxon>
        <taxon>Lophotrochozoa</taxon>
        <taxon>Mollusca</taxon>
        <taxon>Bivalvia</taxon>
        <taxon>Autobranchia</taxon>
        <taxon>Heteroconchia</taxon>
        <taxon>Euheterodonta</taxon>
        <taxon>Imparidentia</taxon>
        <taxon>Neoheterodontei</taxon>
        <taxon>Myida</taxon>
        <taxon>Dreissenoidea</taxon>
        <taxon>Dreissenidae</taxon>
        <taxon>Dreissena</taxon>
    </lineage>
</organism>
<sequence length="119" mass="13990">MINKDSIPAFQEHLVHHTNVATSMKHHNNNQPETPEHMKDLIEATLQNVSEKEGQQVDDYISTRVERRCKVIQRTLEEHKRKTEITNEEIIKGHKKERRKEVQSPHQNQPATCKQRAKP</sequence>
<protein>
    <submittedName>
        <fullName evidence="2">Uncharacterized protein</fullName>
    </submittedName>
</protein>
<keyword evidence="3" id="KW-1185">Reference proteome</keyword>
<reference evidence="2" key="1">
    <citation type="journal article" date="2019" name="bioRxiv">
        <title>The Genome of the Zebra Mussel, Dreissena polymorpha: A Resource for Invasive Species Research.</title>
        <authorList>
            <person name="McCartney M.A."/>
            <person name="Auch B."/>
            <person name="Kono T."/>
            <person name="Mallez S."/>
            <person name="Zhang Y."/>
            <person name="Obille A."/>
            <person name="Becker A."/>
            <person name="Abrahante J.E."/>
            <person name="Garbe J."/>
            <person name="Badalamenti J.P."/>
            <person name="Herman A."/>
            <person name="Mangelson H."/>
            <person name="Liachko I."/>
            <person name="Sullivan S."/>
            <person name="Sone E.D."/>
            <person name="Koren S."/>
            <person name="Silverstein K.A.T."/>
            <person name="Beckman K.B."/>
            <person name="Gohl D.M."/>
        </authorList>
    </citation>
    <scope>NUCLEOTIDE SEQUENCE</scope>
    <source>
        <strain evidence="2">Duluth1</strain>
        <tissue evidence="2">Whole animal</tissue>
    </source>
</reference>
<name>A0A9D3Y9F0_DREPO</name>
<dbReference type="Proteomes" id="UP000828390">
    <property type="component" value="Unassembled WGS sequence"/>
</dbReference>
<dbReference type="EMBL" id="JAIWYP010000016">
    <property type="protein sequence ID" value="KAH3694219.1"/>
    <property type="molecule type" value="Genomic_DNA"/>
</dbReference>